<dbReference type="Proteomes" id="UP001060733">
    <property type="component" value="Chromosome"/>
</dbReference>
<name>A0ABY6ETY5_9ACTN</name>
<reference evidence="1" key="1">
    <citation type="submission" date="2022-10" db="EMBL/GenBank/DDBJ databases">
        <authorList>
            <person name="Mo P."/>
        </authorList>
    </citation>
    <scope>NUCLEOTIDE SEQUENCE</scope>
    <source>
        <strain evidence="1">HUAS 14-6</strain>
    </source>
</reference>
<dbReference type="EMBL" id="CP106795">
    <property type="protein sequence ID" value="UXY37814.1"/>
    <property type="molecule type" value="Genomic_DNA"/>
</dbReference>
<protein>
    <submittedName>
        <fullName evidence="1">Uncharacterized protein</fullName>
    </submittedName>
</protein>
<proteinExistence type="predicted"/>
<accession>A0ABY6ETY5</accession>
<keyword evidence="2" id="KW-1185">Reference proteome</keyword>
<dbReference type="RefSeq" id="WP_263278794.1">
    <property type="nucleotide sequence ID" value="NZ_CP106795.1"/>
</dbReference>
<evidence type="ECO:0000313" key="1">
    <source>
        <dbReference type="EMBL" id="UXY37814.1"/>
    </source>
</evidence>
<evidence type="ECO:0000313" key="2">
    <source>
        <dbReference type="Proteomes" id="UP001060733"/>
    </source>
</evidence>
<gene>
    <name evidence="1" type="ORF">N8I86_25620</name>
</gene>
<organism evidence="1 2">
    <name type="scientific">Streptomyces albidocamelliae</name>
    <dbReference type="NCBI Taxonomy" id="2981135"/>
    <lineage>
        <taxon>Bacteria</taxon>
        <taxon>Bacillati</taxon>
        <taxon>Actinomycetota</taxon>
        <taxon>Actinomycetes</taxon>
        <taxon>Kitasatosporales</taxon>
        <taxon>Streptomycetaceae</taxon>
        <taxon>Streptomyces</taxon>
    </lineage>
</organism>
<sequence>MAFAQPRQIDFPSSERSPRLAILRPDDDLLRLLDADHTKGRSYSQPCRDWPEVKSHLAILLAPTDQQTDEGDREQPERIWGLGIVRPAHETDRDRKVVITRARRIRGLVPFSALWCAGGEREGALARSLPESGPVTVGADIVFVNLRRISPDLDAEVQRLLPLLDDGEGWSDRELRWRDERDALLLFAKIAGLAPNDFAPVRGWDRRAARAGFLSGLTGTAVQPMLDDIRGRAAERFSGVGEIAVRSFASGGGRQSYDFEATSITDRWVVDGGEGSLDAYYYHVDTQTLVVLRYLSPGPNGLLSSDARHTLDDFLGRVHRLPRPARRSADDYGLLDDPLFLRIHEQVPFTAALHRTSPGAIYPYGQIAAAVSVATVHGLPGLSTDMLTRHLVPTDFARLVRDGWFGARYVPFEVALDWVDASVETVGVALLVVDFSSRPRGNGSGIGERAQGIA</sequence>